<dbReference type="InterPro" id="IPR027417">
    <property type="entry name" value="P-loop_NTPase"/>
</dbReference>
<dbReference type="GO" id="GO:0006508">
    <property type="term" value="P:proteolysis"/>
    <property type="evidence" value="ECO:0007669"/>
    <property type="project" value="UniProtKB-KW"/>
</dbReference>
<evidence type="ECO:0000256" key="5">
    <source>
        <dbReference type="ARBA" id="ARBA00022723"/>
    </source>
</evidence>
<dbReference type="Pfam" id="PF17862">
    <property type="entry name" value="AAA_lid_3"/>
    <property type="match status" value="1"/>
</dbReference>
<dbReference type="InterPro" id="IPR037219">
    <property type="entry name" value="Peptidase_M41-like"/>
</dbReference>
<dbReference type="InterPro" id="IPR041569">
    <property type="entry name" value="AAA_lid_3"/>
</dbReference>
<keyword evidence="10" id="KW-0482">Metalloprotease</keyword>
<evidence type="ECO:0000256" key="7">
    <source>
        <dbReference type="ARBA" id="ARBA00022801"/>
    </source>
</evidence>
<dbReference type="Gene3D" id="1.20.58.760">
    <property type="entry name" value="Peptidase M41"/>
    <property type="match status" value="1"/>
</dbReference>
<dbReference type="GO" id="GO:0004176">
    <property type="term" value="F:ATP-dependent peptidase activity"/>
    <property type="evidence" value="ECO:0007669"/>
    <property type="project" value="InterPro"/>
</dbReference>
<protein>
    <recommendedName>
        <fullName evidence="13">AAA+ ATPase domain-containing protein</fullName>
    </recommendedName>
</protein>
<feature type="region of interest" description="Disordered" evidence="12">
    <location>
        <begin position="465"/>
        <end position="484"/>
    </location>
</feature>
<dbReference type="GO" id="GO:0004222">
    <property type="term" value="F:metalloendopeptidase activity"/>
    <property type="evidence" value="ECO:0007669"/>
    <property type="project" value="InterPro"/>
</dbReference>
<evidence type="ECO:0000256" key="11">
    <source>
        <dbReference type="RuleBase" id="RU003651"/>
    </source>
</evidence>
<reference evidence="14" key="1">
    <citation type="submission" date="2021-01" db="EMBL/GenBank/DDBJ databases">
        <authorList>
            <person name="Corre E."/>
            <person name="Pelletier E."/>
            <person name="Niang G."/>
            <person name="Scheremetjew M."/>
            <person name="Finn R."/>
            <person name="Kale V."/>
            <person name="Holt S."/>
            <person name="Cochrane G."/>
            <person name="Meng A."/>
            <person name="Brown T."/>
            <person name="Cohen L."/>
        </authorList>
    </citation>
    <scope>NUCLEOTIDE SEQUENCE</scope>
    <source>
        <strain evidence="14">NIES-381</strain>
    </source>
</reference>
<evidence type="ECO:0000256" key="10">
    <source>
        <dbReference type="ARBA" id="ARBA00023049"/>
    </source>
</evidence>
<evidence type="ECO:0000256" key="2">
    <source>
        <dbReference type="ARBA" id="ARBA00010044"/>
    </source>
</evidence>
<dbReference type="PANTHER" id="PTHR23076:SF97">
    <property type="entry name" value="ATP-DEPENDENT ZINC METALLOPROTEASE YME1L1"/>
    <property type="match status" value="1"/>
</dbReference>
<evidence type="ECO:0000313" key="14">
    <source>
        <dbReference type="EMBL" id="CAD9033093.1"/>
    </source>
</evidence>
<sequence>MYGRLRGMFDNLFETKYEDFNGRVPDVSFNDIRGVDEAREELQTVVDFLANPEKFQSLGAKLPKGVLLTGPPGTGKTMLAKAIANEAGVPFFYANGSEFDEVFVGLGAKRVRELFASAKRNSPAVVFIDEIDSIGTKRQNASFYGHNQTLNQILAEMDGFKTFESVIVIAATNHAEVLDKALVRPGRFDLKIAIHTPDVKGREEILKLYLGRIVHDGSIDAHTIARNTPGMVGADLENLINQAAITAGVSKAVAVAMEHVDYAKDKIVMGHEWKGKLMSIGERTCTAYHEGGHALVALKSPAADPLYKATILPKGQSLGSTHQMPNPDEQYSTSREKLFAQMCVCMGGRVAEELIYGKEKVTTGASQDISVATRIAEQMIKVCGMGSENVGTVDYSETPQGWRYSEATKSAVEAEVRGLVQAAYDQAKQMLAENIEELHVVADSLLKHETLSAEQLRKAIGDHKASALPAPNPSLRAQEGAPLP</sequence>
<dbReference type="InterPro" id="IPR000642">
    <property type="entry name" value="Peptidase_M41"/>
</dbReference>
<dbReference type="SUPFAM" id="SSF140990">
    <property type="entry name" value="FtsH protease domain-like"/>
    <property type="match status" value="1"/>
</dbReference>
<dbReference type="InterPro" id="IPR003960">
    <property type="entry name" value="ATPase_AAA_CS"/>
</dbReference>
<keyword evidence="9 11" id="KW-0067">ATP-binding</keyword>
<evidence type="ECO:0000256" key="8">
    <source>
        <dbReference type="ARBA" id="ARBA00022833"/>
    </source>
</evidence>
<dbReference type="Gene3D" id="1.10.8.60">
    <property type="match status" value="1"/>
</dbReference>
<name>A0A7S1NPP9_9EUGL</name>
<keyword evidence="7" id="KW-0378">Hydrolase</keyword>
<evidence type="ECO:0000256" key="9">
    <source>
        <dbReference type="ARBA" id="ARBA00022840"/>
    </source>
</evidence>
<proteinExistence type="inferred from homology"/>
<dbReference type="Pfam" id="PF00004">
    <property type="entry name" value="AAA"/>
    <property type="match status" value="1"/>
</dbReference>
<dbReference type="EMBL" id="HBGA01119112">
    <property type="protein sequence ID" value="CAD9033093.1"/>
    <property type="molecule type" value="Transcribed_RNA"/>
</dbReference>
<evidence type="ECO:0000259" key="13">
    <source>
        <dbReference type="SMART" id="SM00382"/>
    </source>
</evidence>
<dbReference type="Pfam" id="PF01434">
    <property type="entry name" value="Peptidase_M41"/>
    <property type="match status" value="1"/>
</dbReference>
<evidence type="ECO:0000256" key="12">
    <source>
        <dbReference type="SAM" id="MobiDB-lite"/>
    </source>
</evidence>
<keyword evidence="5" id="KW-0479">Metal-binding</keyword>
<dbReference type="GO" id="GO:0016887">
    <property type="term" value="F:ATP hydrolysis activity"/>
    <property type="evidence" value="ECO:0007669"/>
    <property type="project" value="InterPro"/>
</dbReference>
<comment type="similarity">
    <text evidence="3">In the N-terminal section; belongs to the AAA ATPase family.</text>
</comment>
<dbReference type="FunFam" id="3.40.50.300:FF:000352">
    <property type="entry name" value="ATP-dependent zinc metalloprotease FTSH 7, chloroplastic"/>
    <property type="match status" value="1"/>
</dbReference>
<dbReference type="SUPFAM" id="SSF52540">
    <property type="entry name" value="P-loop containing nucleoside triphosphate hydrolases"/>
    <property type="match status" value="1"/>
</dbReference>
<comment type="similarity">
    <text evidence="2">In the C-terminal section; belongs to the peptidase M41 family.</text>
</comment>
<dbReference type="FunFam" id="1.10.8.60:FF:000001">
    <property type="entry name" value="ATP-dependent zinc metalloprotease FtsH"/>
    <property type="match status" value="1"/>
</dbReference>
<dbReference type="SMART" id="SM00382">
    <property type="entry name" value="AAA"/>
    <property type="match status" value="1"/>
</dbReference>
<gene>
    <name evidence="14" type="ORF">EGYM00392_LOCUS44237</name>
</gene>
<accession>A0A7S1NPP9</accession>
<comment type="cofactor">
    <cofactor evidence="1">
        <name>Zn(2+)</name>
        <dbReference type="ChEBI" id="CHEBI:29105"/>
    </cofactor>
</comment>
<dbReference type="AlphaFoldDB" id="A0A7S1NPP9"/>
<dbReference type="PANTHER" id="PTHR23076">
    <property type="entry name" value="METALLOPROTEASE M41 FTSH"/>
    <property type="match status" value="1"/>
</dbReference>
<dbReference type="Gene3D" id="3.40.50.300">
    <property type="entry name" value="P-loop containing nucleotide triphosphate hydrolases"/>
    <property type="match status" value="1"/>
</dbReference>
<evidence type="ECO:0000256" key="6">
    <source>
        <dbReference type="ARBA" id="ARBA00022741"/>
    </source>
</evidence>
<dbReference type="InterPro" id="IPR003959">
    <property type="entry name" value="ATPase_AAA_core"/>
</dbReference>
<evidence type="ECO:0000256" key="1">
    <source>
        <dbReference type="ARBA" id="ARBA00001947"/>
    </source>
</evidence>
<dbReference type="InterPro" id="IPR003593">
    <property type="entry name" value="AAA+_ATPase"/>
</dbReference>
<dbReference type="CDD" id="cd19501">
    <property type="entry name" value="RecA-like_FtsH"/>
    <property type="match status" value="1"/>
</dbReference>
<comment type="similarity">
    <text evidence="11">Belongs to the AAA ATPase family.</text>
</comment>
<organism evidence="14">
    <name type="scientific">Eutreptiella gymnastica</name>
    <dbReference type="NCBI Taxonomy" id="73025"/>
    <lineage>
        <taxon>Eukaryota</taxon>
        <taxon>Discoba</taxon>
        <taxon>Euglenozoa</taxon>
        <taxon>Euglenida</taxon>
        <taxon>Spirocuta</taxon>
        <taxon>Euglenophyceae</taxon>
        <taxon>Eutreptiales</taxon>
        <taxon>Eutreptiaceae</taxon>
        <taxon>Eutreptiella</taxon>
    </lineage>
</organism>
<dbReference type="FunFam" id="1.20.58.760:FF:000001">
    <property type="entry name" value="ATP-dependent zinc metalloprotease FtsH"/>
    <property type="match status" value="1"/>
</dbReference>
<keyword evidence="6 11" id="KW-0547">Nucleotide-binding</keyword>
<dbReference type="PROSITE" id="PS00674">
    <property type="entry name" value="AAA"/>
    <property type="match status" value="1"/>
</dbReference>
<dbReference type="GO" id="GO:0005524">
    <property type="term" value="F:ATP binding"/>
    <property type="evidence" value="ECO:0007669"/>
    <property type="project" value="UniProtKB-KW"/>
</dbReference>
<keyword evidence="8" id="KW-0862">Zinc</keyword>
<dbReference type="GO" id="GO:0005737">
    <property type="term" value="C:cytoplasm"/>
    <property type="evidence" value="ECO:0007669"/>
    <property type="project" value="UniProtKB-ARBA"/>
</dbReference>
<keyword evidence="4" id="KW-0645">Protease</keyword>
<dbReference type="GO" id="GO:0046872">
    <property type="term" value="F:metal ion binding"/>
    <property type="evidence" value="ECO:0007669"/>
    <property type="project" value="UniProtKB-KW"/>
</dbReference>
<feature type="domain" description="AAA+ ATPase" evidence="13">
    <location>
        <begin position="62"/>
        <end position="198"/>
    </location>
</feature>
<evidence type="ECO:0000256" key="4">
    <source>
        <dbReference type="ARBA" id="ARBA00022670"/>
    </source>
</evidence>
<evidence type="ECO:0000256" key="3">
    <source>
        <dbReference type="ARBA" id="ARBA00010550"/>
    </source>
</evidence>